<evidence type="ECO:0000313" key="8">
    <source>
        <dbReference type="Proteomes" id="UP000198348"/>
    </source>
</evidence>
<keyword evidence="5 6" id="KW-0472">Membrane</keyword>
<name>A0A238XUE3_9PSEU</name>
<feature type="transmembrane region" description="Helical" evidence="6">
    <location>
        <begin position="14"/>
        <end position="31"/>
    </location>
</feature>
<feature type="transmembrane region" description="Helical" evidence="6">
    <location>
        <begin position="388"/>
        <end position="408"/>
    </location>
</feature>
<evidence type="ECO:0000256" key="1">
    <source>
        <dbReference type="ARBA" id="ARBA00004308"/>
    </source>
</evidence>
<dbReference type="AlphaFoldDB" id="A0A238XUE3"/>
<keyword evidence="3 6" id="KW-0812">Transmembrane</keyword>
<dbReference type="PANTHER" id="PTHR35791:SF1">
    <property type="entry name" value="UPF0754 MEMBRANE PROTEIN YHEB"/>
    <property type="match status" value="1"/>
</dbReference>
<keyword evidence="4 6" id="KW-1133">Transmembrane helix</keyword>
<feature type="transmembrane region" description="Helical" evidence="6">
    <location>
        <begin position="194"/>
        <end position="211"/>
    </location>
</feature>
<evidence type="ECO:0000256" key="2">
    <source>
        <dbReference type="ARBA" id="ARBA00008053"/>
    </source>
</evidence>
<evidence type="ECO:0000313" key="7">
    <source>
        <dbReference type="EMBL" id="SNR61629.1"/>
    </source>
</evidence>
<gene>
    <name evidence="7" type="ORF">SAMN06265360_11233</name>
</gene>
<reference evidence="7 8" key="1">
    <citation type="submission" date="2017-06" db="EMBL/GenBank/DDBJ databases">
        <authorList>
            <person name="Kim H.J."/>
            <person name="Triplett B.A."/>
        </authorList>
    </citation>
    <scope>NUCLEOTIDE SEQUENCE [LARGE SCALE GENOMIC DNA]</scope>
    <source>
        <strain evidence="7 8">DSM 45207</strain>
    </source>
</reference>
<comment type="subcellular location">
    <subcellularLocation>
        <location evidence="1">Endomembrane system</location>
    </subcellularLocation>
</comment>
<dbReference type="Pfam" id="PF04286">
    <property type="entry name" value="DUF445"/>
    <property type="match status" value="1"/>
</dbReference>
<evidence type="ECO:0000256" key="6">
    <source>
        <dbReference type="SAM" id="Phobius"/>
    </source>
</evidence>
<dbReference type="PANTHER" id="PTHR35791">
    <property type="entry name" value="UPF0754 MEMBRANE PROTEIN YHEB"/>
    <property type="match status" value="1"/>
</dbReference>
<dbReference type="GO" id="GO:0012505">
    <property type="term" value="C:endomembrane system"/>
    <property type="evidence" value="ECO:0007669"/>
    <property type="project" value="UniProtKB-SubCell"/>
</dbReference>
<comment type="similarity">
    <text evidence="2">Belongs to the UPF0754 family.</text>
</comment>
<evidence type="ECO:0000256" key="3">
    <source>
        <dbReference type="ARBA" id="ARBA00022692"/>
    </source>
</evidence>
<dbReference type="OrthoDB" id="3631561at2"/>
<evidence type="ECO:0000256" key="5">
    <source>
        <dbReference type="ARBA" id="ARBA00023136"/>
    </source>
</evidence>
<dbReference type="EMBL" id="FZNW01000012">
    <property type="protein sequence ID" value="SNR61629.1"/>
    <property type="molecule type" value="Genomic_DNA"/>
</dbReference>
<dbReference type="InterPro" id="IPR007383">
    <property type="entry name" value="DUF445"/>
</dbReference>
<proteinExistence type="inferred from homology"/>
<dbReference type="RefSeq" id="WP_089301831.1">
    <property type="nucleotide sequence ID" value="NZ_FZNW01000012.1"/>
</dbReference>
<accession>A0A238XUE3</accession>
<protein>
    <recommendedName>
        <fullName evidence="9">DUF445 domain-containing protein</fullName>
    </recommendedName>
</protein>
<evidence type="ECO:0008006" key="9">
    <source>
        <dbReference type="Google" id="ProtNLM"/>
    </source>
</evidence>
<sequence>MHVDAVVTDLAEHWPVYAAIPFIAALIGYVTNRVAVEMMFRPLEFTGIRPFLGWQGVVPRHRARIAAIAANLLTRKLIDPGEVMAAVDPHRLTREIEQPLLHAIDHICRDVLAETQPQVWESLPQVAQDLVVKQVQAAAPAMVADLLAQLRDNAGDVLDLQHIAVERLSREPGVLVRILRDICAPELGYIARSGLYFGFLFGLVQSVAVAVTKEPLIMPAIGFAIGSATNWLAMTMVFRPSTPVRFGPIRLHGHFHRRQDRVAADYAGVIAREVLTTGTLMHALLRGPQSDRVFVMLHRVAATAVAEHAGQARPVATLAIGEQRAQRIAYAAATEAMARFEDTARHAERYLSEAADIAGLVERRTRLLGPRDYEALLRPAFRQHEWKLIVAGGVIGGLIGQLQALLLLP</sequence>
<organism evidence="7 8">
    <name type="scientific">Haloechinothrix alba</name>
    <dbReference type="NCBI Taxonomy" id="664784"/>
    <lineage>
        <taxon>Bacteria</taxon>
        <taxon>Bacillati</taxon>
        <taxon>Actinomycetota</taxon>
        <taxon>Actinomycetes</taxon>
        <taxon>Pseudonocardiales</taxon>
        <taxon>Pseudonocardiaceae</taxon>
        <taxon>Haloechinothrix</taxon>
    </lineage>
</organism>
<feature type="transmembrane region" description="Helical" evidence="6">
    <location>
        <begin position="217"/>
        <end position="238"/>
    </location>
</feature>
<evidence type="ECO:0000256" key="4">
    <source>
        <dbReference type="ARBA" id="ARBA00022989"/>
    </source>
</evidence>
<dbReference type="Proteomes" id="UP000198348">
    <property type="component" value="Unassembled WGS sequence"/>
</dbReference>
<keyword evidence="8" id="KW-1185">Reference proteome</keyword>